<dbReference type="SMART" id="SM00790">
    <property type="entry name" value="AFOR_N"/>
    <property type="match status" value="1"/>
</dbReference>
<dbReference type="InterPro" id="IPR013983">
    <property type="entry name" value="Ald_Fedxn_OxRdtase_N"/>
</dbReference>
<dbReference type="InterPro" id="IPR013985">
    <property type="entry name" value="Ald_Fedxn_OxRdtase_dom3"/>
</dbReference>
<accession>I0A0T7</accession>
<evidence type="ECO:0000259" key="9">
    <source>
        <dbReference type="SMART" id="SM00790"/>
    </source>
</evidence>
<dbReference type="Pfam" id="PF02730">
    <property type="entry name" value="AFOR_N"/>
    <property type="match status" value="1"/>
</dbReference>
<dbReference type="eggNOG" id="arCOG00706">
    <property type="taxonomic scope" value="Archaea"/>
</dbReference>
<dbReference type="InterPro" id="IPR001203">
    <property type="entry name" value="OxRdtase_Ald_Fedxn_C"/>
</dbReference>
<dbReference type="EMBL" id="CP003423">
    <property type="protein sequence ID" value="AFH42594.1"/>
    <property type="molecule type" value="Genomic_DNA"/>
</dbReference>
<dbReference type="SUPFAM" id="SSF48310">
    <property type="entry name" value="Aldehyde ferredoxin oxidoreductase, C-terminal domains"/>
    <property type="match status" value="1"/>
</dbReference>
<sequence length="623" mass="69365">MSPNSIYGYAGKILWLDLTKREAKKLELSREMARDYIGARGFGIKILWDNMKKGTDPLSPESLLVVSVGPLAGTSSQSASRWFVVFKSPLTGTYFRSVGGGYFGAEMKFAGYDAIVVSGRAEKPTYVWIKDDNVEFRDATRAWGLTTNMTTELLKEETDKSARLITIGPAGERLVKISSIQSDDQRSAGRGGGGAVLGAKNLKAIVVKGSKMPKLFDEERFREAVKEEIQTYQKSPALEGFRALGTAGVVDLFYSLGHNPSFNFMQREFNGIDNYKADVFPRYIIKRGGCYGCMISCWQFLKTTDGPYAGFFWDKPEYEALWSFGSNLGNANLEAVMQANMLCDKYGLDVISVGSAIGMAYELYEKGILTRKETDGMELRWGDPEPALEIIRKIALREGIGRILGEGTKRAAEIIGRGAEKYAIQIKGLELPAYDPRAAKAHGLSLVTSNIGASHNMGWNYFEITGVPKDGKQVDPLSIEGKGELTKYVQDETAMYEVAGKCTFPADFVMFTRENLAKLLYYATGIEEFKNPDYLMLVGERVYNLERAFNVREGFGREHDTIPERFVKEPFPRTPAKGQVFELDKLLDDYYKARGWDLKTGKPTKAKLESLGLNDVAKEINAE</sequence>
<evidence type="ECO:0000256" key="4">
    <source>
        <dbReference type="ARBA" id="ARBA00022723"/>
    </source>
</evidence>
<evidence type="ECO:0000256" key="7">
    <source>
        <dbReference type="ARBA" id="ARBA00023014"/>
    </source>
</evidence>
<keyword evidence="7" id="KW-0411">Iron-sulfur</keyword>
<dbReference type="GO" id="GO:0009055">
    <property type="term" value="F:electron transfer activity"/>
    <property type="evidence" value="ECO:0007669"/>
    <property type="project" value="InterPro"/>
</dbReference>
<comment type="cofactor">
    <cofactor evidence="1">
        <name>[4Fe-4S] cluster</name>
        <dbReference type="ChEBI" id="CHEBI:49883"/>
    </cofactor>
</comment>
<proteinExistence type="inferred from homology"/>
<evidence type="ECO:0000256" key="6">
    <source>
        <dbReference type="ARBA" id="ARBA00023004"/>
    </source>
</evidence>
<keyword evidence="6" id="KW-0408">Iron</keyword>
<name>I0A0T7_FERFK</name>
<dbReference type="RefSeq" id="WP_014557743.1">
    <property type="nucleotide sequence ID" value="NC_017461.1"/>
</dbReference>
<dbReference type="OrthoDB" id="30771at2157"/>
<comment type="similarity">
    <text evidence="2">Belongs to the AOR/FOR family.</text>
</comment>
<evidence type="ECO:0000256" key="1">
    <source>
        <dbReference type="ARBA" id="ARBA00001966"/>
    </source>
</evidence>
<dbReference type="KEGG" id="ffo:FFONT_0604"/>
<evidence type="ECO:0000256" key="5">
    <source>
        <dbReference type="ARBA" id="ARBA00023002"/>
    </source>
</evidence>
<dbReference type="Proteomes" id="UP000007391">
    <property type="component" value="Chromosome"/>
</dbReference>
<dbReference type="GeneID" id="12449682"/>
<evidence type="ECO:0000256" key="8">
    <source>
        <dbReference type="ARBA" id="ARBA00049934"/>
    </source>
</evidence>
<dbReference type="InterPro" id="IPR036021">
    <property type="entry name" value="Tungsten_al_ferr_oxy-like_C"/>
</dbReference>
<reference evidence="10 11" key="2">
    <citation type="journal article" date="2014" name="Extremophiles">
        <title>Analysis of the complete genome of Fervidococcus fontis confirms the distinct phylogenetic position of the order Fervidicoccales and suggests its environmental function.</title>
        <authorList>
            <person name="Lebedinsky A.V."/>
            <person name="Mardanov A.V."/>
            <person name="Kublanov I.V."/>
            <person name="Gumerov V.M."/>
            <person name="Beletsky A.V."/>
            <person name="Perevalova A.A."/>
            <person name="Bidzhieva S.Kh."/>
            <person name="Bonch-Osmolovskaya E.A."/>
            <person name="Skryabin K.G."/>
            <person name="Ravin N.V."/>
        </authorList>
    </citation>
    <scope>NUCLEOTIDE SEQUENCE [LARGE SCALE GENOMIC DNA]</scope>
    <source>
        <strain evidence="11">DSM 19380 / VKM B-2539 / Kam940</strain>
    </source>
</reference>
<reference evidence="11" key="1">
    <citation type="submission" date="2012-03" db="EMBL/GenBank/DDBJ databases">
        <title>Fervidicoccus fontis complete genome analysis confirms its distinct phylogenetic position and predicts its environmental function.</title>
        <authorList>
            <person name="Lebedinsky A.V."/>
            <person name="Mardanov A.V."/>
            <person name="Gumerov V.M."/>
            <person name="Beletsky A.V."/>
            <person name="Kublanov I.V."/>
            <person name="Perevalova A.A."/>
            <person name="Bonch-Osmolovskaya E.A."/>
            <person name="Ravin N.V."/>
            <person name="Skryabin K.G."/>
        </authorList>
    </citation>
    <scope>NUCLEOTIDE SEQUENCE [LARGE SCALE GENOMIC DNA]</scope>
    <source>
        <strain evidence="11">DSM 19380 / VKM B-2539 / Kam940</strain>
    </source>
</reference>
<evidence type="ECO:0000313" key="11">
    <source>
        <dbReference type="Proteomes" id="UP000007391"/>
    </source>
</evidence>
<dbReference type="Gene3D" id="3.60.9.10">
    <property type="entry name" value="Aldehyde ferredoxin oxidoreductase, N-terminal domain"/>
    <property type="match status" value="1"/>
</dbReference>
<feature type="domain" description="Aldehyde ferredoxin oxidoreductase N-terminal" evidence="9">
    <location>
        <begin position="9"/>
        <end position="211"/>
    </location>
</feature>
<keyword evidence="11" id="KW-1185">Reference proteome</keyword>
<keyword evidence="3" id="KW-0004">4Fe-4S</keyword>
<dbReference type="InterPro" id="IPR036503">
    <property type="entry name" value="Ald_Fedxn_OxRdtase_N_sf"/>
</dbReference>
<dbReference type="STRING" id="1163730.FFONT_0604"/>
<keyword evidence="5" id="KW-0560">Oxidoreductase</keyword>
<dbReference type="Gene3D" id="1.10.569.10">
    <property type="entry name" value="Aldehyde Ferredoxin Oxidoreductase Protein, subunit A, domain 2"/>
    <property type="match status" value="1"/>
</dbReference>
<evidence type="ECO:0000313" key="10">
    <source>
        <dbReference type="EMBL" id="AFH42594.1"/>
    </source>
</evidence>
<dbReference type="PANTHER" id="PTHR30038:SF0">
    <property type="entry name" value="TUNGSTEN-CONTAINING ALDEHYDE FERREDOXIN OXIDOREDUCTASE"/>
    <property type="match status" value="1"/>
</dbReference>
<dbReference type="InterPro" id="IPR051919">
    <property type="entry name" value="W-dependent_AOR"/>
</dbReference>
<dbReference type="Pfam" id="PF01314">
    <property type="entry name" value="AFOR_C"/>
    <property type="match status" value="1"/>
</dbReference>
<evidence type="ECO:0000256" key="3">
    <source>
        <dbReference type="ARBA" id="ARBA00022485"/>
    </source>
</evidence>
<dbReference type="AlphaFoldDB" id="I0A0T7"/>
<dbReference type="HOGENOM" id="CLU_020364_1_0_2"/>
<organism evidence="10 11">
    <name type="scientific">Fervidicoccus fontis (strain DSM 19380 / JCM 18336 / VKM B-2539 / Kam940)</name>
    <dbReference type="NCBI Taxonomy" id="1163730"/>
    <lineage>
        <taxon>Archaea</taxon>
        <taxon>Thermoproteota</taxon>
        <taxon>Thermoprotei</taxon>
        <taxon>Fervidicoccales</taxon>
        <taxon>Fervidicoccaceae</taxon>
        <taxon>Fervidicoccus</taxon>
    </lineage>
</organism>
<dbReference type="GO" id="GO:0046872">
    <property type="term" value="F:metal ion binding"/>
    <property type="evidence" value="ECO:0007669"/>
    <property type="project" value="UniProtKB-KW"/>
</dbReference>
<dbReference type="Gene3D" id="1.10.599.10">
    <property type="entry name" value="Aldehyde Ferredoxin Oxidoreductase Protein, subunit A, domain 3"/>
    <property type="match status" value="1"/>
</dbReference>
<dbReference type="InterPro" id="IPR013984">
    <property type="entry name" value="Ald_Fedxn_OxRdtase_dom2"/>
</dbReference>
<dbReference type="InParanoid" id="I0A0T7"/>
<gene>
    <name evidence="10" type="ordered locus">FFONT_0604</name>
</gene>
<dbReference type="GO" id="GO:0051539">
    <property type="term" value="F:4 iron, 4 sulfur cluster binding"/>
    <property type="evidence" value="ECO:0007669"/>
    <property type="project" value="UniProtKB-KW"/>
</dbReference>
<dbReference type="GO" id="GO:0016625">
    <property type="term" value="F:oxidoreductase activity, acting on the aldehyde or oxo group of donors, iron-sulfur protein as acceptor"/>
    <property type="evidence" value="ECO:0007669"/>
    <property type="project" value="InterPro"/>
</dbReference>
<dbReference type="PANTHER" id="PTHR30038">
    <property type="entry name" value="ALDEHYDE FERREDOXIN OXIDOREDUCTASE"/>
    <property type="match status" value="1"/>
</dbReference>
<dbReference type="SUPFAM" id="SSF56228">
    <property type="entry name" value="Aldehyde ferredoxin oxidoreductase, N-terminal domain"/>
    <property type="match status" value="1"/>
</dbReference>
<protein>
    <submittedName>
        <fullName evidence="10">Aldehyde:ferredoxin oxidoreductase</fullName>
    </submittedName>
</protein>
<comment type="cofactor">
    <cofactor evidence="8">
        <name>tungstopterin</name>
        <dbReference type="ChEBI" id="CHEBI:30402"/>
    </cofactor>
</comment>
<evidence type="ECO:0000256" key="2">
    <source>
        <dbReference type="ARBA" id="ARBA00011032"/>
    </source>
</evidence>
<keyword evidence="4" id="KW-0479">Metal-binding</keyword>